<dbReference type="AlphaFoldDB" id="A0A919VAJ3"/>
<dbReference type="Proteomes" id="UP000606172">
    <property type="component" value="Unassembled WGS sequence"/>
</dbReference>
<reference evidence="2" key="1">
    <citation type="submission" date="2021-01" db="EMBL/GenBank/DDBJ databases">
        <title>Whole genome shotgun sequence of Sinosporangium siamense NBRC 109515.</title>
        <authorList>
            <person name="Komaki H."/>
            <person name="Tamura T."/>
        </authorList>
    </citation>
    <scope>NUCLEOTIDE SEQUENCE</scope>
    <source>
        <strain evidence="2">NBRC 109515</strain>
    </source>
</reference>
<keyword evidence="3" id="KW-1185">Reference proteome</keyword>
<protein>
    <submittedName>
        <fullName evidence="2">Uncharacterized protein</fullName>
    </submittedName>
</protein>
<comment type="caution">
    <text evidence="2">The sequence shown here is derived from an EMBL/GenBank/DDBJ whole genome shotgun (WGS) entry which is preliminary data.</text>
</comment>
<name>A0A919VAJ3_9ACTN</name>
<proteinExistence type="predicted"/>
<evidence type="ECO:0000256" key="1">
    <source>
        <dbReference type="SAM" id="MobiDB-lite"/>
    </source>
</evidence>
<accession>A0A919VAJ3</accession>
<gene>
    <name evidence="2" type="ORF">Ssi02_57080</name>
</gene>
<dbReference type="EMBL" id="BOOW01000036">
    <property type="protein sequence ID" value="GII95477.1"/>
    <property type="molecule type" value="Genomic_DNA"/>
</dbReference>
<feature type="region of interest" description="Disordered" evidence="1">
    <location>
        <begin position="40"/>
        <end position="110"/>
    </location>
</feature>
<evidence type="ECO:0000313" key="2">
    <source>
        <dbReference type="EMBL" id="GII95477.1"/>
    </source>
</evidence>
<feature type="compositionally biased region" description="Low complexity" evidence="1">
    <location>
        <begin position="92"/>
        <end position="110"/>
    </location>
</feature>
<evidence type="ECO:0000313" key="3">
    <source>
        <dbReference type="Proteomes" id="UP000606172"/>
    </source>
</evidence>
<feature type="compositionally biased region" description="Basic and acidic residues" evidence="1">
    <location>
        <begin position="42"/>
        <end position="57"/>
    </location>
</feature>
<organism evidence="2 3">
    <name type="scientific">Sinosporangium siamense</name>
    <dbReference type="NCBI Taxonomy" id="1367973"/>
    <lineage>
        <taxon>Bacteria</taxon>
        <taxon>Bacillati</taxon>
        <taxon>Actinomycetota</taxon>
        <taxon>Actinomycetes</taxon>
        <taxon>Streptosporangiales</taxon>
        <taxon>Streptosporangiaceae</taxon>
        <taxon>Sinosporangium</taxon>
    </lineage>
</organism>
<sequence>MMMGIAGGETALVSVAFTNTTASGTDTRLDKHCLVIHGDSQSARDDIREKPEAEREGSPLGLQTVRTGGASDRVRRIRRRSDRDRQACHVPAAGSFAAVSPASASAARSR</sequence>